<evidence type="ECO:0000313" key="3">
    <source>
        <dbReference type="Proteomes" id="UP001239462"/>
    </source>
</evidence>
<feature type="chain" id="PRO_5045054739" evidence="1">
    <location>
        <begin position="26"/>
        <end position="113"/>
    </location>
</feature>
<dbReference type="Proteomes" id="UP001239462">
    <property type="component" value="Unassembled WGS sequence"/>
</dbReference>
<dbReference type="RefSeq" id="WP_289164562.1">
    <property type="nucleotide sequence ID" value="NZ_CP141221.1"/>
</dbReference>
<keyword evidence="1" id="KW-0732">Signal</keyword>
<accession>A0ABT7PKL6</accession>
<sequence>MLKKVLLAVVVCIGSFAITQSTAQADDCYRGRRGHVHHRHYNYRPPVRYSSSIYSARSPYYRPPISRSPYYGAYRYPYGGSYIGRSYIGPGVGIGYNSFSPYRGSGISIGIGF</sequence>
<name>A0ABT7PKL6_9BACT</name>
<reference evidence="2 3" key="1">
    <citation type="submission" date="2023-06" db="EMBL/GenBank/DDBJ databases">
        <title>Roseiconus lacunae JC819 isolated from Gulf of Mannar region, Tamil Nadu.</title>
        <authorList>
            <person name="Pk S."/>
            <person name="Ch S."/>
            <person name="Ch V.R."/>
        </authorList>
    </citation>
    <scope>NUCLEOTIDE SEQUENCE [LARGE SCALE GENOMIC DNA]</scope>
    <source>
        <strain evidence="2 3">JC819</strain>
    </source>
</reference>
<organism evidence="2 3">
    <name type="scientific">Roseiconus lacunae</name>
    <dbReference type="NCBI Taxonomy" id="2605694"/>
    <lineage>
        <taxon>Bacteria</taxon>
        <taxon>Pseudomonadati</taxon>
        <taxon>Planctomycetota</taxon>
        <taxon>Planctomycetia</taxon>
        <taxon>Pirellulales</taxon>
        <taxon>Pirellulaceae</taxon>
        <taxon>Roseiconus</taxon>
    </lineage>
</organism>
<evidence type="ECO:0000256" key="1">
    <source>
        <dbReference type="SAM" id="SignalP"/>
    </source>
</evidence>
<keyword evidence="3" id="KW-1185">Reference proteome</keyword>
<gene>
    <name evidence="2" type="ORF">QTN89_16440</name>
</gene>
<comment type="caution">
    <text evidence="2">The sequence shown here is derived from an EMBL/GenBank/DDBJ whole genome shotgun (WGS) entry which is preliminary data.</text>
</comment>
<evidence type="ECO:0000313" key="2">
    <source>
        <dbReference type="EMBL" id="MDM4017039.1"/>
    </source>
</evidence>
<dbReference type="EMBL" id="JASZZN010000011">
    <property type="protein sequence ID" value="MDM4017039.1"/>
    <property type="molecule type" value="Genomic_DNA"/>
</dbReference>
<feature type="signal peptide" evidence="1">
    <location>
        <begin position="1"/>
        <end position="25"/>
    </location>
</feature>
<proteinExistence type="predicted"/>
<protein>
    <submittedName>
        <fullName evidence="2">Uncharacterized protein</fullName>
    </submittedName>
</protein>